<feature type="region of interest" description="Disordered" evidence="1">
    <location>
        <begin position="694"/>
        <end position="713"/>
    </location>
</feature>
<dbReference type="GO" id="GO:0016787">
    <property type="term" value="F:hydrolase activity"/>
    <property type="evidence" value="ECO:0007669"/>
    <property type="project" value="InterPro"/>
</dbReference>
<dbReference type="CDD" id="cd22333">
    <property type="entry name" value="LlaBIII_nuclease-like"/>
    <property type="match status" value="1"/>
</dbReference>
<dbReference type="Gene3D" id="3.40.50.300">
    <property type="entry name" value="P-loop containing nucleotide triphosphate hydrolases"/>
    <property type="match status" value="2"/>
</dbReference>
<dbReference type="InterPro" id="IPR002052">
    <property type="entry name" value="DNA_methylase_N6_adenine_CS"/>
</dbReference>
<dbReference type="Proteomes" id="UP000032604">
    <property type="component" value="Chromosome"/>
</dbReference>
<dbReference type="InterPro" id="IPR041635">
    <property type="entry name" value="Type_ISP_LLaBIII_C"/>
</dbReference>
<dbReference type="SUPFAM" id="SSF52980">
    <property type="entry name" value="Restriction endonuclease-like"/>
    <property type="match status" value="1"/>
</dbReference>
<dbReference type="PROSITE" id="PS51192">
    <property type="entry name" value="HELICASE_ATP_BIND_1"/>
    <property type="match status" value="1"/>
</dbReference>
<dbReference type="HOGENOM" id="CLU_002151_1_0_11"/>
<dbReference type="SMART" id="SM00490">
    <property type="entry name" value="HELICc"/>
    <property type="match status" value="1"/>
</dbReference>
<dbReference type="Pfam" id="PF18135">
    <property type="entry name" value="Type_ISP_C"/>
    <property type="match status" value="1"/>
</dbReference>
<feature type="compositionally biased region" description="Gly residues" evidence="1">
    <location>
        <begin position="694"/>
        <end position="709"/>
    </location>
</feature>
<dbReference type="InterPro" id="IPR001650">
    <property type="entry name" value="Helicase_C-like"/>
</dbReference>
<dbReference type="SUPFAM" id="SSF53335">
    <property type="entry name" value="S-adenosyl-L-methionine-dependent methyltransferases"/>
    <property type="match status" value="1"/>
</dbReference>
<dbReference type="InterPro" id="IPR050742">
    <property type="entry name" value="Helicase_Restrict-Modif_Enz"/>
</dbReference>
<name>A0A0D5CG44_9MICO</name>
<proteinExistence type="predicted"/>
<dbReference type="PATRIC" id="fig|33014.5.peg.668"/>
<accession>A0A0D5CG44</accession>
<evidence type="ECO:0000259" key="2">
    <source>
        <dbReference type="PROSITE" id="PS51192"/>
    </source>
</evidence>
<dbReference type="REBASE" id="107087">
    <property type="entry name" value="CmiR11ORF3165P"/>
</dbReference>
<dbReference type="Pfam" id="PF04851">
    <property type="entry name" value="ResIII"/>
    <property type="match status" value="1"/>
</dbReference>
<dbReference type="InterPro" id="IPR011335">
    <property type="entry name" value="Restrct_endonuc-II-like"/>
</dbReference>
<dbReference type="Pfam" id="PF13156">
    <property type="entry name" value="Mrr_cat_2"/>
    <property type="match status" value="1"/>
</dbReference>
<evidence type="ECO:0000313" key="3">
    <source>
        <dbReference type="EMBL" id="AJW78255.1"/>
    </source>
</evidence>
<dbReference type="GO" id="GO:0032259">
    <property type="term" value="P:methylation"/>
    <property type="evidence" value="ECO:0007669"/>
    <property type="project" value="InterPro"/>
</dbReference>
<dbReference type="InterPro" id="IPR029063">
    <property type="entry name" value="SAM-dependent_MTases_sf"/>
</dbReference>
<organism evidence="3 4">
    <name type="scientific">Clavibacter michiganensis subsp. insidiosus</name>
    <dbReference type="NCBI Taxonomy" id="33014"/>
    <lineage>
        <taxon>Bacteria</taxon>
        <taxon>Bacillati</taxon>
        <taxon>Actinomycetota</taxon>
        <taxon>Actinomycetes</taxon>
        <taxon>Micrococcales</taxon>
        <taxon>Microbacteriaceae</taxon>
        <taxon>Clavibacter</taxon>
    </lineage>
</organism>
<dbReference type="InterPro" id="IPR053980">
    <property type="entry name" value="ISP_coupler"/>
</dbReference>
<gene>
    <name evidence="3" type="ORF">VO01_03165</name>
</gene>
<dbReference type="Pfam" id="PF22240">
    <property type="entry name" value="ISP_coupler"/>
    <property type="match status" value="1"/>
</dbReference>
<dbReference type="SUPFAM" id="SSF52540">
    <property type="entry name" value="P-loop containing nucleoside triphosphate hydrolases"/>
    <property type="match status" value="1"/>
</dbReference>
<dbReference type="InterPro" id="IPR014001">
    <property type="entry name" value="Helicase_ATP-bd"/>
</dbReference>
<dbReference type="PANTHER" id="PTHR47396">
    <property type="entry name" value="TYPE I RESTRICTION ENZYME ECOKI R PROTEIN"/>
    <property type="match status" value="1"/>
</dbReference>
<evidence type="ECO:0000256" key="1">
    <source>
        <dbReference type="SAM" id="MobiDB-lite"/>
    </source>
</evidence>
<dbReference type="PRINTS" id="PR00507">
    <property type="entry name" value="N12N6MTFRASE"/>
</dbReference>
<dbReference type="GO" id="GO:0003677">
    <property type="term" value="F:DNA binding"/>
    <property type="evidence" value="ECO:0007669"/>
    <property type="project" value="InterPro"/>
</dbReference>
<evidence type="ECO:0000313" key="4">
    <source>
        <dbReference type="Proteomes" id="UP000032604"/>
    </source>
</evidence>
<dbReference type="SMART" id="SM00487">
    <property type="entry name" value="DEXDc"/>
    <property type="match status" value="1"/>
</dbReference>
<dbReference type="Pfam" id="PF00271">
    <property type="entry name" value="Helicase_C"/>
    <property type="match status" value="1"/>
</dbReference>
<dbReference type="GO" id="GO:0008168">
    <property type="term" value="F:methyltransferase activity"/>
    <property type="evidence" value="ECO:0007669"/>
    <property type="project" value="InterPro"/>
</dbReference>
<dbReference type="InterPro" id="IPR039442">
    <property type="entry name" value="Mrr-like_dom"/>
</dbReference>
<dbReference type="GO" id="GO:0005829">
    <property type="term" value="C:cytosol"/>
    <property type="evidence" value="ECO:0007669"/>
    <property type="project" value="TreeGrafter"/>
</dbReference>
<feature type="domain" description="Helicase ATP-binding" evidence="2">
    <location>
        <begin position="205"/>
        <end position="400"/>
    </location>
</feature>
<dbReference type="KEGG" id="cmh:VO01_03165"/>
<dbReference type="PROSITE" id="PS00092">
    <property type="entry name" value="N6_MTASE"/>
    <property type="match status" value="1"/>
</dbReference>
<dbReference type="InterPro" id="IPR006935">
    <property type="entry name" value="Helicase/UvrB_N"/>
</dbReference>
<dbReference type="EMBL" id="CP011043">
    <property type="protein sequence ID" value="AJW78255.1"/>
    <property type="molecule type" value="Genomic_DNA"/>
</dbReference>
<reference evidence="3 4" key="1">
    <citation type="journal article" date="2015" name="Genome Announc.">
        <title>Complete Genome Sequence of Clavibacter michiganensis subsp. insidiosus R1-1 Using PacBio Single-Molecule Real-Time Technology.</title>
        <authorList>
            <person name="Lu Y."/>
            <person name="Samac D.A."/>
            <person name="Glazebrook J."/>
            <person name="Ishimaru C.A."/>
        </authorList>
    </citation>
    <scope>NUCLEOTIDE SEQUENCE [LARGE SCALE GENOMIC DNA]</scope>
    <source>
        <strain evidence="3 4">R1-1</strain>
    </source>
</reference>
<dbReference type="Gene3D" id="3.40.50.150">
    <property type="entry name" value="Vaccinia Virus protein VP39"/>
    <property type="match status" value="1"/>
</dbReference>
<dbReference type="PANTHER" id="PTHR47396:SF1">
    <property type="entry name" value="ATP-DEPENDENT HELICASE IRC3-RELATED"/>
    <property type="match status" value="1"/>
</dbReference>
<sequence>MTPRRSEGNTSVDRLLNELRGLADSERMKGNYLEQLAKHFLTVEPLWADQLGTVWLWKDWPGREGRPDTGIDLVAKIRGGGLLAVQVKFFDEMHRIEKKDLDSFFEAVGKEPFTEGLVIDTTVGAWSTHAEEALRNRTKPVRRVNLEELRHCAVDWSSYELKYPAKAPARHARKTERAHQRRAISAVIEGFRGTSKRPGVDRGKMIMACGTGKTFTALKLAERWTREHSSGSSSVLFMVPSLALLQQSLAEWSAEHDPELGFRAFVVGSDMNIGRTKNDDLTSVMLEDLGAPATTDGRRLAELLDEQEDAEGMVVVFSTYQSIDAIATAQQLGAPAFDLIICDEAHRTTGATLAGAEESHFTRIHDDAYVAGSKRVYMTATPRIFAPDVKNLARQKEAELISMDDESLFGPELYRIGFDEAVRAQLLTDYKVIVLGVSEDQIVEGFQRELADDGHELQIGDVAKLIGCYNALAKRNAGQLAGGFGADLKPMRKAIAFAKDIKTSKGVANDFETLVDGHLSNILNDDPSDDLTVQARHIDGTMNATERGTLLDWLKSEGVTDRHDRAVARVLTNARCLSEGVDVPSLDAVLFLHPRKSQVDVVQAVGRVMRRAEGKRVGYIVLPIAIPAGVEPEDALNDNDRYRVVWQVLQALRAHDERLDTAINQAALTGIPPEQITILRLDFTAKKGAVGHGIGTSGAEGDDAGGGAGSDHSSGLTASSPLFSMTDAGKWKDAVYAKLVAKVGDRMYWDDWAGDIADIAQRFISLIRAHLDAPGADKDPFESFVAALKATGNPEISDEEALEMLAQHLITKPVFEAMFPDSSFSQDNPVAVALEAVVGTFHENSAFDRERKPLDLFYSRVTDRIRGLRTVQAKQELLRTLYDRFFTKAFPLLSDKMGIVFTPVEVVDYILRSADDLLNARFGRRLSDQGVNIIDPFVGTGTFITRLLQTGLVKPADLSRKYSHELYANEIVLLSYYIAAVNIESVYRESCRELGLEPTTGGFQGISLTDTFAMGERDNELAGGVFPENTARLEKQRSMPINVVVMNPPYRAGQSSANDESKNAKYPQIDTAIKNSYVAMSSGTRKSDLYDSYYRAIRWASDRIGDAGVIAFVSNSGFLEGATAEGVRLSWVNEFSQIVIYNLRGNQRKKDWRLEGGKVFGGGSQTGVAITFLVKEPGHQGAARIDYLDIGDSMSREEKLERLVSEGSVDGTEFESIVPNGAGDWINHRDERFGSFQPIGDKATKGRDTTSGVFTTFALGASTNRDVWVYNFGKAALRENISRLVKEFDMYIDDRNRKVDGARIGWSRSLETRRRREKRLDLSDGVIRRVSYRPFVKMKLWYDQAMIDSPGISQRLSPTEAHQNIAIAVTTDSRKLSPPLMVAGLVDLNLNWSTQVFSRYIWEPTALPDGGINLDALYNSDETVDGYRRVDNITDATLHRYRDAHGEMVTKDDIFYSVYALLHHPTYRATYGADLAKMLPRIPLVDSFSEYVRVGRELACLHLDYESAEPYLGVKEEWASTAPSSSAERFAIRKLAWGSRKDHTTVRYNEYLTLAGIPEVEAEYKVGGKSPLEWIIDRYNVKVDSASGIVNDPNDWLRDHGDWRYVVNLIRSLVTVSLETQRLVSELPPFVVAESLEKPGFP</sequence>
<dbReference type="InterPro" id="IPR027417">
    <property type="entry name" value="P-loop_NTPase"/>
</dbReference>
<dbReference type="GO" id="GO:0005524">
    <property type="term" value="F:ATP binding"/>
    <property type="evidence" value="ECO:0007669"/>
    <property type="project" value="InterPro"/>
</dbReference>
<protein>
    <recommendedName>
        <fullName evidence="2">Helicase ATP-binding domain-containing protein</fullName>
    </recommendedName>
</protein>